<organism evidence="1 2">
    <name type="scientific">Thanatephorus cucumeris (strain AG1-IA)</name>
    <name type="common">Rice sheath blight fungus</name>
    <name type="synonym">Rhizoctonia solani</name>
    <dbReference type="NCBI Taxonomy" id="983506"/>
    <lineage>
        <taxon>Eukaryota</taxon>
        <taxon>Fungi</taxon>
        <taxon>Dikarya</taxon>
        <taxon>Basidiomycota</taxon>
        <taxon>Agaricomycotina</taxon>
        <taxon>Agaricomycetes</taxon>
        <taxon>Cantharellales</taxon>
        <taxon>Ceratobasidiaceae</taxon>
        <taxon>Rhizoctonia</taxon>
        <taxon>Rhizoctonia solani AG-1</taxon>
    </lineage>
</organism>
<dbReference type="HOGENOM" id="CLU_1422307_0_0_1"/>
<sequence length="191" mass="20918">MAVEVAVFLGLHDGFSRVSRLIGVVGESGQRGLIASELCACSRLTPKTLTYQRQKEKSRTVKTMTGSRYYSALSKWRRRGGGRERAAIIAQLFKCCDLMDSRSSENHAQWIFIAGITGVHLAPTIRTNRGCVTLSSLCLGANLAGLQDSWKAYAIFKMTSGIQGLPGYPSPDIRGPVQPSIRWTIPGNRQT</sequence>
<comment type="caution">
    <text evidence="1">The sequence shown here is derived from an EMBL/GenBank/DDBJ whole genome shotgun (WGS) entry which is preliminary data.</text>
</comment>
<proteinExistence type="predicted"/>
<evidence type="ECO:0000313" key="1">
    <source>
        <dbReference type="EMBL" id="ELU36052.1"/>
    </source>
</evidence>
<dbReference type="EMBL" id="AFRT01004453">
    <property type="protein sequence ID" value="ELU36052.1"/>
    <property type="molecule type" value="Genomic_DNA"/>
</dbReference>
<evidence type="ECO:0000313" key="2">
    <source>
        <dbReference type="Proteomes" id="UP000011668"/>
    </source>
</evidence>
<keyword evidence="2" id="KW-1185">Reference proteome</keyword>
<reference evidence="1 2" key="1">
    <citation type="journal article" date="2013" name="Nat. Commun.">
        <title>The evolution and pathogenic mechanisms of the rice sheath blight pathogen.</title>
        <authorList>
            <person name="Zheng A."/>
            <person name="Lin R."/>
            <person name="Xu L."/>
            <person name="Qin P."/>
            <person name="Tang C."/>
            <person name="Ai P."/>
            <person name="Zhang D."/>
            <person name="Liu Y."/>
            <person name="Sun Z."/>
            <person name="Feng H."/>
            <person name="Wang Y."/>
            <person name="Chen Y."/>
            <person name="Liang X."/>
            <person name="Fu R."/>
            <person name="Li Q."/>
            <person name="Zhang J."/>
            <person name="Yu X."/>
            <person name="Xie Z."/>
            <person name="Ding L."/>
            <person name="Guan P."/>
            <person name="Tang J."/>
            <person name="Liang Y."/>
            <person name="Wang S."/>
            <person name="Deng Q."/>
            <person name="Li S."/>
            <person name="Zhu J."/>
            <person name="Wang L."/>
            <person name="Liu H."/>
            <person name="Li P."/>
        </authorList>
    </citation>
    <scope>NUCLEOTIDE SEQUENCE [LARGE SCALE GENOMIC DNA]</scope>
    <source>
        <strain evidence="2">AG-1 IA</strain>
    </source>
</reference>
<dbReference type="Proteomes" id="UP000011668">
    <property type="component" value="Unassembled WGS sequence"/>
</dbReference>
<dbReference type="AlphaFoldDB" id="L8WH43"/>
<gene>
    <name evidence="1" type="ORF">AG1IA_09918</name>
</gene>
<accession>L8WH43</accession>
<name>L8WH43_THACA</name>
<protein>
    <submittedName>
        <fullName evidence="1">Uncharacterized protein</fullName>
    </submittedName>
</protein>